<keyword evidence="3" id="KW-1185">Reference proteome</keyword>
<comment type="caution">
    <text evidence="2">The sequence shown here is derived from an EMBL/GenBank/DDBJ whole genome shotgun (WGS) entry which is preliminary data.</text>
</comment>
<reference evidence="2 3" key="1">
    <citation type="submission" date="2018-03" db="EMBL/GenBank/DDBJ databases">
        <title>Bacillus urumqiensis sp. nov., a moderately haloalkaliphilic bacterium isolated from a salt lake.</title>
        <authorList>
            <person name="Zhao B."/>
            <person name="Liao Z."/>
        </authorList>
    </citation>
    <scope>NUCLEOTIDE SEQUENCE [LARGE SCALE GENOMIC DNA]</scope>
    <source>
        <strain evidence="2 3">BZ-SZ-XJ18</strain>
    </source>
</reference>
<organism evidence="2 3">
    <name type="scientific">Alkalicoccus urumqiensis</name>
    <name type="common">Bacillus urumqiensis</name>
    <dbReference type="NCBI Taxonomy" id="1548213"/>
    <lineage>
        <taxon>Bacteria</taxon>
        <taxon>Bacillati</taxon>
        <taxon>Bacillota</taxon>
        <taxon>Bacilli</taxon>
        <taxon>Bacillales</taxon>
        <taxon>Bacillaceae</taxon>
        <taxon>Alkalicoccus</taxon>
    </lineage>
</organism>
<evidence type="ECO:0000313" key="3">
    <source>
        <dbReference type="Proteomes" id="UP000243650"/>
    </source>
</evidence>
<feature type="region of interest" description="Disordered" evidence="1">
    <location>
        <begin position="1"/>
        <end position="27"/>
    </location>
</feature>
<evidence type="ECO:0000313" key="2">
    <source>
        <dbReference type="EMBL" id="PRO65955.1"/>
    </source>
</evidence>
<protein>
    <submittedName>
        <fullName evidence="2">Uncharacterized protein</fullName>
    </submittedName>
</protein>
<proteinExistence type="predicted"/>
<accession>A0A2P6MI42</accession>
<name>A0A2P6MI42_ALKUR</name>
<dbReference type="EMBL" id="PVNS01000005">
    <property type="protein sequence ID" value="PRO65955.1"/>
    <property type="molecule type" value="Genomic_DNA"/>
</dbReference>
<evidence type="ECO:0000256" key="1">
    <source>
        <dbReference type="SAM" id="MobiDB-lite"/>
    </source>
</evidence>
<sequence>MLKPETCFTTTDVRERGRKQHLPADRSARSAGRAFFKKADSIGLLFQAFGLKYDKTMKKLRFD</sequence>
<dbReference type="Proteomes" id="UP000243650">
    <property type="component" value="Unassembled WGS sequence"/>
</dbReference>
<gene>
    <name evidence="2" type="ORF">C6I21_06530</name>
</gene>
<dbReference type="AlphaFoldDB" id="A0A2P6MI42"/>